<feature type="region of interest" description="Disordered" evidence="4">
    <location>
        <begin position="168"/>
        <end position="192"/>
    </location>
</feature>
<dbReference type="PROSITE" id="PS51192">
    <property type="entry name" value="HELICASE_ATP_BIND_1"/>
    <property type="match status" value="1"/>
</dbReference>
<dbReference type="Gene3D" id="3.40.50.10810">
    <property type="entry name" value="Tandem AAA-ATPase domain"/>
    <property type="match status" value="1"/>
</dbReference>
<dbReference type="CDD" id="cd18793">
    <property type="entry name" value="SF2_C_SNF"/>
    <property type="match status" value="1"/>
</dbReference>
<dbReference type="GeneID" id="63808460"/>
<evidence type="ECO:0000256" key="4">
    <source>
        <dbReference type="SAM" id="MobiDB-lite"/>
    </source>
</evidence>
<keyword evidence="3" id="KW-0067">ATP-binding</keyword>
<dbReference type="InterPro" id="IPR027417">
    <property type="entry name" value="P-loop_NTPase"/>
</dbReference>
<proteinExistence type="predicted"/>
<dbReference type="InterPro" id="IPR014001">
    <property type="entry name" value="Helicase_ATP-bd"/>
</dbReference>
<dbReference type="RefSeq" id="XP_040741213.1">
    <property type="nucleotide sequence ID" value="XM_040891812.1"/>
</dbReference>
<dbReference type="PROSITE" id="PS51194">
    <property type="entry name" value="HELICASE_CTER"/>
    <property type="match status" value="1"/>
</dbReference>
<evidence type="ECO:0000259" key="6">
    <source>
        <dbReference type="PROSITE" id="PS51194"/>
    </source>
</evidence>
<dbReference type="Pfam" id="PF00176">
    <property type="entry name" value="SNF2-rel_dom"/>
    <property type="match status" value="1"/>
</dbReference>
<dbReference type="GO" id="GO:0016787">
    <property type="term" value="F:hydrolase activity"/>
    <property type="evidence" value="ECO:0007669"/>
    <property type="project" value="UniProtKB-KW"/>
</dbReference>
<keyword evidence="1" id="KW-0547">Nucleotide-binding</keyword>
<sequence length="527" mass="60242">MGLGKTFQVIAFLCRAIEEGKQRKPSLVVCPSSTLENWMNECRRFAPNLRAVAYYGSQAERAALQSELEDPKAYDVMVTTYNVATGNKLDRMFLKRRGFSAMVLDEGHMVKNCMSSRYKWLMQIRADFRLLLTGTPLQNNLQELVSLLTFILPSVFSDSQEMLRHAFKTKSSGKRSGVESEDVSVAPSGAQTPVVQSELGPVEARHIEQAKTLLRPFVLRRRKVDVLGDLPKKTEHITRIDLTAAQRALYDRIMPEESEGVRQQLMQLEVGEESSGAAKQKQKQSWISTFMEMRKVADHPLLLRSHYTKKTLEKMAKQLLREPDYADANYTYVLEDMEVCSDFELHKICTTYPRMQRFKLTDPVLVDSGKVSQLKLIVDECVEKKEKLLVFSQFTSMLDILESVLGIWQVEYCRLDGQTKVDERQAMIDEFNNTERFPVFLLSTKAGGFGINLTSANVVVIFDSGNNPSEERQAEDRAHRVGQTKDVRVYRFIANGTIDEDIWECSRSKMLMEQCFWLEGLGTRTEE</sequence>
<dbReference type="EMBL" id="MCFD01000013">
    <property type="protein sequence ID" value="ORX67291.1"/>
    <property type="molecule type" value="Genomic_DNA"/>
</dbReference>
<dbReference type="OrthoDB" id="448448at2759"/>
<evidence type="ECO:0000259" key="5">
    <source>
        <dbReference type="PROSITE" id="PS51192"/>
    </source>
</evidence>
<feature type="domain" description="Helicase ATP-binding" evidence="5">
    <location>
        <begin position="1"/>
        <end position="154"/>
    </location>
</feature>
<evidence type="ECO:0000313" key="7">
    <source>
        <dbReference type="EMBL" id="ORX67291.1"/>
    </source>
</evidence>
<dbReference type="Pfam" id="PF00271">
    <property type="entry name" value="Helicase_C"/>
    <property type="match status" value="1"/>
</dbReference>
<protein>
    <recommendedName>
        <fullName evidence="9">P-loop containing nucleoside triphosphate hydrolase protein</fullName>
    </recommendedName>
</protein>
<keyword evidence="2" id="KW-0378">Hydrolase</keyword>
<dbReference type="PANTHER" id="PTHR10799">
    <property type="entry name" value="SNF2/RAD54 HELICASE FAMILY"/>
    <property type="match status" value="1"/>
</dbReference>
<gene>
    <name evidence="7" type="ORF">DL89DRAFT_56123</name>
</gene>
<dbReference type="InterPro" id="IPR000330">
    <property type="entry name" value="SNF2_N"/>
</dbReference>
<dbReference type="SMART" id="SM00490">
    <property type="entry name" value="HELICc"/>
    <property type="match status" value="1"/>
</dbReference>
<dbReference type="Gene3D" id="3.40.50.300">
    <property type="entry name" value="P-loop containing nucleotide triphosphate hydrolases"/>
    <property type="match status" value="1"/>
</dbReference>
<dbReference type="SUPFAM" id="SSF52540">
    <property type="entry name" value="P-loop containing nucleoside triphosphate hydrolases"/>
    <property type="match status" value="2"/>
</dbReference>
<keyword evidence="8" id="KW-1185">Reference proteome</keyword>
<dbReference type="InterPro" id="IPR049730">
    <property type="entry name" value="SNF2/RAD54-like_C"/>
</dbReference>
<reference evidence="7 8" key="1">
    <citation type="submission" date="2016-07" db="EMBL/GenBank/DDBJ databases">
        <title>Pervasive Adenine N6-methylation of Active Genes in Fungi.</title>
        <authorList>
            <consortium name="DOE Joint Genome Institute"/>
            <person name="Mondo S.J."/>
            <person name="Dannebaum R.O."/>
            <person name="Kuo R.C."/>
            <person name="Labutti K."/>
            <person name="Haridas S."/>
            <person name="Kuo A."/>
            <person name="Salamov A."/>
            <person name="Ahrendt S.R."/>
            <person name="Lipzen A."/>
            <person name="Sullivan W."/>
            <person name="Andreopoulos W.B."/>
            <person name="Clum A."/>
            <person name="Lindquist E."/>
            <person name="Daum C."/>
            <person name="Ramamoorthy G.K."/>
            <person name="Gryganskyi A."/>
            <person name="Culley D."/>
            <person name="Magnuson J.K."/>
            <person name="James T.Y."/>
            <person name="O'Malley M.A."/>
            <person name="Stajich J.E."/>
            <person name="Spatafora J.W."/>
            <person name="Visel A."/>
            <person name="Grigoriev I.V."/>
        </authorList>
    </citation>
    <scope>NUCLEOTIDE SEQUENCE [LARGE SCALE GENOMIC DNA]</scope>
    <source>
        <strain evidence="7 8">ATCC 12442</strain>
    </source>
</reference>
<name>A0A1Y1W1B1_9FUNG</name>
<dbReference type="InterPro" id="IPR001650">
    <property type="entry name" value="Helicase_C-like"/>
</dbReference>
<evidence type="ECO:0000256" key="2">
    <source>
        <dbReference type="ARBA" id="ARBA00022801"/>
    </source>
</evidence>
<comment type="caution">
    <text evidence="7">The sequence shown here is derived from an EMBL/GenBank/DDBJ whole genome shotgun (WGS) entry which is preliminary data.</text>
</comment>
<dbReference type="InterPro" id="IPR038718">
    <property type="entry name" value="SNF2-like_sf"/>
</dbReference>
<feature type="domain" description="Helicase C-terminal" evidence="6">
    <location>
        <begin position="373"/>
        <end position="527"/>
    </location>
</feature>
<organism evidence="7 8">
    <name type="scientific">Linderina pennispora</name>
    <dbReference type="NCBI Taxonomy" id="61395"/>
    <lineage>
        <taxon>Eukaryota</taxon>
        <taxon>Fungi</taxon>
        <taxon>Fungi incertae sedis</taxon>
        <taxon>Zoopagomycota</taxon>
        <taxon>Kickxellomycotina</taxon>
        <taxon>Kickxellomycetes</taxon>
        <taxon>Kickxellales</taxon>
        <taxon>Kickxellaceae</taxon>
        <taxon>Linderina</taxon>
    </lineage>
</organism>
<dbReference type="STRING" id="61395.A0A1Y1W1B1"/>
<dbReference type="AlphaFoldDB" id="A0A1Y1W1B1"/>
<dbReference type="Proteomes" id="UP000193922">
    <property type="component" value="Unassembled WGS sequence"/>
</dbReference>
<dbReference type="SMART" id="SM00487">
    <property type="entry name" value="DEXDc"/>
    <property type="match status" value="1"/>
</dbReference>
<evidence type="ECO:0008006" key="9">
    <source>
        <dbReference type="Google" id="ProtNLM"/>
    </source>
</evidence>
<evidence type="ECO:0000313" key="8">
    <source>
        <dbReference type="Proteomes" id="UP000193922"/>
    </source>
</evidence>
<accession>A0A1Y1W1B1</accession>
<evidence type="ECO:0000256" key="3">
    <source>
        <dbReference type="ARBA" id="ARBA00022840"/>
    </source>
</evidence>
<dbReference type="GO" id="GO:0005524">
    <property type="term" value="F:ATP binding"/>
    <property type="evidence" value="ECO:0007669"/>
    <property type="project" value="InterPro"/>
</dbReference>
<evidence type="ECO:0000256" key="1">
    <source>
        <dbReference type="ARBA" id="ARBA00022741"/>
    </source>
</evidence>